<organism evidence="2 3">
    <name type="scientific">Shewanella psychropiezotolerans</name>
    <dbReference type="NCBI Taxonomy" id="2593655"/>
    <lineage>
        <taxon>Bacteria</taxon>
        <taxon>Pseudomonadati</taxon>
        <taxon>Pseudomonadota</taxon>
        <taxon>Gammaproteobacteria</taxon>
        <taxon>Alteromonadales</taxon>
        <taxon>Shewanellaceae</taxon>
        <taxon>Shewanella</taxon>
    </lineage>
</organism>
<sequence>MTHISRTHLFSSGLFLLLCLIYATGFYQLAQSSVVITVLITLFLPVLFWPLTRTVENHQEIKRILMLESCFNVICVLALTQSISQGATDILFVVFFILQAGGFIAVQIKKKAFHSLPSSLCLSVAIAVWIFNGNQTELLGDGNLLIFGSQVPWQLKGIYLAWLAQVILSEYRHILPKLTILLVHMASFIVAVMADDFFHARIVTASHLLFLSLCFDLKLRSWGGADFAISQRVGVMMSKANIASWVSIICLLVCLSLAIHLLSNTLIT</sequence>
<dbReference type="EMBL" id="CP041614">
    <property type="protein sequence ID" value="QDO83759.1"/>
    <property type="molecule type" value="Genomic_DNA"/>
</dbReference>
<protein>
    <submittedName>
        <fullName evidence="2">Uncharacterized protein</fullName>
    </submittedName>
</protein>
<evidence type="ECO:0000313" key="3">
    <source>
        <dbReference type="Proteomes" id="UP000315947"/>
    </source>
</evidence>
<reference evidence="2 3" key="1">
    <citation type="submission" date="2019-07" db="EMBL/GenBank/DDBJ databases">
        <title>Shewanella sp. YLB-06 whole genomic sequence.</title>
        <authorList>
            <person name="Yu L."/>
        </authorList>
    </citation>
    <scope>NUCLEOTIDE SEQUENCE [LARGE SCALE GENOMIC DNA]</scope>
    <source>
        <strain evidence="2 3">YLB-06</strain>
    </source>
</reference>
<feature type="transmembrane region" description="Helical" evidence="1">
    <location>
        <begin position="151"/>
        <end position="168"/>
    </location>
</feature>
<keyword evidence="1" id="KW-0472">Membrane</keyword>
<name>A0ABX5WXE0_9GAMM</name>
<evidence type="ECO:0000256" key="1">
    <source>
        <dbReference type="SAM" id="Phobius"/>
    </source>
</evidence>
<dbReference type="Proteomes" id="UP000315947">
    <property type="component" value="Chromosome"/>
</dbReference>
<feature type="transmembrane region" description="Helical" evidence="1">
    <location>
        <begin position="240"/>
        <end position="262"/>
    </location>
</feature>
<feature type="transmembrane region" description="Helical" evidence="1">
    <location>
        <begin position="64"/>
        <end position="84"/>
    </location>
</feature>
<feature type="transmembrane region" description="Helical" evidence="1">
    <location>
        <begin position="90"/>
        <end position="106"/>
    </location>
</feature>
<proteinExistence type="predicted"/>
<gene>
    <name evidence="2" type="ORF">FM037_11595</name>
</gene>
<evidence type="ECO:0000313" key="2">
    <source>
        <dbReference type="EMBL" id="QDO83759.1"/>
    </source>
</evidence>
<keyword evidence="1" id="KW-1133">Transmembrane helix</keyword>
<keyword evidence="1" id="KW-0812">Transmembrane</keyword>
<feature type="transmembrane region" description="Helical" evidence="1">
    <location>
        <begin position="113"/>
        <end position="131"/>
    </location>
</feature>
<keyword evidence="3" id="KW-1185">Reference proteome</keyword>
<feature type="transmembrane region" description="Helical" evidence="1">
    <location>
        <begin position="33"/>
        <end position="52"/>
    </location>
</feature>
<feature type="transmembrane region" description="Helical" evidence="1">
    <location>
        <begin position="175"/>
        <end position="194"/>
    </location>
</feature>
<accession>A0ABX5WXE0</accession>